<evidence type="ECO:0000256" key="4">
    <source>
        <dbReference type="ARBA" id="ARBA00023163"/>
    </source>
</evidence>
<dbReference type="SUPFAM" id="SSF57701">
    <property type="entry name" value="Zn2/Cys6 DNA-binding domain"/>
    <property type="match status" value="1"/>
</dbReference>
<dbReference type="GO" id="GO:0006351">
    <property type="term" value="P:DNA-templated transcription"/>
    <property type="evidence" value="ECO:0007669"/>
    <property type="project" value="InterPro"/>
</dbReference>
<feature type="domain" description="Zn(2)-C6 fungal-type" evidence="7">
    <location>
        <begin position="31"/>
        <end position="76"/>
    </location>
</feature>
<keyword evidence="2" id="KW-0479">Metal-binding</keyword>
<protein>
    <recommendedName>
        <fullName evidence="7">Zn(2)-C6 fungal-type domain-containing protein</fullName>
    </recommendedName>
</protein>
<accession>A0A1C7MWW4</accession>
<dbReference type="GO" id="GO:0008270">
    <property type="term" value="F:zinc ion binding"/>
    <property type="evidence" value="ECO:0007669"/>
    <property type="project" value="InterPro"/>
</dbReference>
<reference evidence="8 9" key="1">
    <citation type="submission" date="2016-03" db="EMBL/GenBank/DDBJ databases">
        <title>Whole genome sequencing of Grifola frondosa 9006-11.</title>
        <authorList>
            <person name="Min B."/>
            <person name="Park H."/>
            <person name="Kim J.-G."/>
            <person name="Cho H."/>
            <person name="Oh Y.-L."/>
            <person name="Kong W.-S."/>
            <person name="Choi I.-G."/>
        </authorList>
    </citation>
    <scope>NUCLEOTIDE SEQUENCE [LARGE SCALE GENOMIC DNA]</scope>
    <source>
        <strain evidence="8 9">9006-11</strain>
    </source>
</reference>
<dbReference type="AlphaFoldDB" id="A0A1C7MWW4"/>
<dbReference type="PROSITE" id="PS50048">
    <property type="entry name" value="ZN2_CY6_FUNGAL_2"/>
    <property type="match status" value="1"/>
</dbReference>
<dbReference type="Pfam" id="PF00172">
    <property type="entry name" value="Zn_clus"/>
    <property type="match status" value="1"/>
</dbReference>
<name>A0A1C7MWW4_GRIFR</name>
<keyword evidence="5" id="KW-0539">Nucleus</keyword>
<dbReference type="InterPro" id="IPR007219">
    <property type="entry name" value="XnlR_reg_dom"/>
</dbReference>
<gene>
    <name evidence="8" type="ORF">A0H81_00861</name>
</gene>
<dbReference type="Pfam" id="PF04082">
    <property type="entry name" value="Fungal_trans"/>
    <property type="match status" value="1"/>
</dbReference>
<feature type="region of interest" description="Disordered" evidence="6">
    <location>
        <begin position="191"/>
        <end position="221"/>
    </location>
</feature>
<evidence type="ECO:0000313" key="9">
    <source>
        <dbReference type="Proteomes" id="UP000092993"/>
    </source>
</evidence>
<dbReference type="STRING" id="5627.A0A1C7MWW4"/>
<evidence type="ECO:0000256" key="5">
    <source>
        <dbReference type="ARBA" id="ARBA00023242"/>
    </source>
</evidence>
<comment type="caution">
    <text evidence="8">The sequence shown here is derived from an EMBL/GenBank/DDBJ whole genome shotgun (WGS) entry which is preliminary data.</text>
</comment>
<organism evidence="8 9">
    <name type="scientific">Grifola frondosa</name>
    <name type="common">Maitake</name>
    <name type="synonym">Polyporus frondosus</name>
    <dbReference type="NCBI Taxonomy" id="5627"/>
    <lineage>
        <taxon>Eukaryota</taxon>
        <taxon>Fungi</taxon>
        <taxon>Dikarya</taxon>
        <taxon>Basidiomycota</taxon>
        <taxon>Agaricomycotina</taxon>
        <taxon>Agaricomycetes</taxon>
        <taxon>Polyporales</taxon>
        <taxon>Grifolaceae</taxon>
        <taxon>Grifola</taxon>
    </lineage>
</organism>
<keyword evidence="3" id="KW-0805">Transcription regulation</keyword>
<dbReference type="CDD" id="cd12148">
    <property type="entry name" value="fungal_TF_MHR"/>
    <property type="match status" value="1"/>
</dbReference>
<dbReference type="SMART" id="SM00906">
    <property type="entry name" value="Fungal_trans"/>
    <property type="match status" value="1"/>
</dbReference>
<dbReference type="EMBL" id="LUGG01000001">
    <property type="protein sequence ID" value="OBZ79584.1"/>
    <property type="molecule type" value="Genomic_DNA"/>
</dbReference>
<evidence type="ECO:0000256" key="1">
    <source>
        <dbReference type="ARBA" id="ARBA00004123"/>
    </source>
</evidence>
<sequence>MPKASSSSISRSASVTATPFQSAQVLRRNQACHQCRRRKLKCDAKRPCSTCVRSHSYAVAHANAGTELPAHPDCTYDDVSGSSIPDADDSPKTRFETLESRINELEALLQEKNQTSSSGSSQPEQYNIASVGTLSSHGADALSMAMGIDFNSTIPAQNGNMPPGNVDFSQFPLGNALDNLAGVASMLGGPSADVSQNAPPSSVSPHLDQSVNQSASTPSSHHSLDLINLSWPRYLPNIDLVRHLAEAFFSYTPGATRVLHAGTFMSALALPPTHPKFPAAGVLHAVCAVGSMYTGAVPRALDHTSPSLPYYDVFSEKYRLTEGRPDSFAEIQIKAAREAIDNALRIGNDLFQCLQAQLIVAWWYWCHAKWSEAYVAFALSLRYAVPCGLNVCPPFNSITEIVPAPALIPPASSVIEDEMRRNTFWVAYMMERNFGSVNGFAMMLDDTDICQLLPLRGDLYEQGALVSSAERQWSHDREVLLVHPEEQTDSFILNVKAAMLLSKVKEFNLRFRSKCYIGDLSVVPAFGPNGVHSTEAPEANKAPAFIELDRLVSSFKPSFPHHFKDPVANGMVDTSLYTACTTACLAAIILHEPHAMVGRATCIHSCKILIAARTILDLLYSVSATSFDLSLLGLFPMICWFMAGRVLVRFLRASIESKSDEHCSTLEVEVHYIRAVIARVGEQIPLAHRYSRLLQDFLLQNCGEQYVKPISTTVLPPRTGGYEPDEENRFYVENQAILDALLSRSQR</sequence>
<dbReference type="GO" id="GO:0005634">
    <property type="term" value="C:nucleus"/>
    <property type="evidence" value="ECO:0007669"/>
    <property type="project" value="UniProtKB-SubCell"/>
</dbReference>
<dbReference type="Proteomes" id="UP000092993">
    <property type="component" value="Unassembled WGS sequence"/>
</dbReference>
<dbReference type="OrthoDB" id="39175at2759"/>
<dbReference type="PANTHER" id="PTHR47338:SF29">
    <property type="entry name" value="ZN(2)-C6 FUNGAL-TYPE DOMAIN-CONTAINING PROTEIN"/>
    <property type="match status" value="1"/>
</dbReference>
<dbReference type="GO" id="GO:0000981">
    <property type="term" value="F:DNA-binding transcription factor activity, RNA polymerase II-specific"/>
    <property type="evidence" value="ECO:0007669"/>
    <property type="project" value="InterPro"/>
</dbReference>
<comment type="subcellular location">
    <subcellularLocation>
        <location evidence="1">Nucleus</location>
    </subcellularLocation>
</comment>
<evidence type="ECO:0000256" key="2">
    <source>
        <dbReference type="ARBA" id="ARBA00022723"/>
    </source>
</evidence>
<evidence type="ECO:0000313" key="8">
    <source>
        <dbReference type="EMBL" id="OBZ79584.1"/>
    </source>
</evidence>
<dbReference type="PANTHER" id="PTHR47338">
    <property type="entry name" value="ZN(II)2CYS6 TRANSCRIPTION FACTOR (EUROFUNG)-RELATED"/>
    <property type="match status" value="1"/>
</dbReference>
<dbReference type="OMA" id="ISVAHCQ"/>
<dbReference type="SMART" id="SM00066">
    <property type="entry name" value="GAL4"/>
    <property type="match status" value="1"/>
</dbReference>
<keyword evidence="9" id="KW-1185">Reference proteome</keyword>
<evidence type="ECO:0000256" key="6">
    <source>
        <dbReference type="SAM" id="MobiDB-lite"/>
    </source>
</evidence>
<dbReference type="GO" id="GO:0003677">
    <property type="term" value="F:DNA binding"/>
    <property type="evidence" value="ECO:0007669"/>
    <property type="project" value="InterPro"/>
</dbReference>
<dbReference type="InterPro" id="IPR036864">
    <property type="entry name" value="Zn2-C6_fun-type_DNA-bd_sf"/>
</dbReference>
<dbReference type="CDD" id="cd00067">
    <property type="entry name" value="GAL4"/>
    <property type="match status" value="1"/>
</dbReference>
<feature type="compositionally biased region" description="Polar residues" evidence="6">
    <location>
        <begin position="193"/>
        <end position="221"/>
    </location>
</feature>
<proteinExistence type="predicted"/>
<dbReference type="InterPro" id="IPR001138">
    <property type="entry name" value="Zn2Cys6_DnaBD"/>
</dbReference>
<dbReference type="InterPro" id="IPR050815">
    <property type="entry name" value="TF_fung"/>
</dbReference>
<evidence type="ECO:0000259" key="7">
    <source>
        <dbReference type="PROSITE" id="PS50048"/>
    </source>
</evidence>
<keyword evidence="4" id="KW-0804">Transcription</keyword>
<evidence type="ECO:0000256" key="3">
    <source>
        <dbReference type="ARBA" id="ARBA00023015"/>
    </source>
</evidence>
<dbReference type="Gene3D" id="4.10.240.10">
    <property type="entry name" value="Zn(2)-C6 fungal-type DNA-binding domain"/>
    <property type="match status" value="1"/>
</dbReference>